<evidence type="ECO:0000259" key="2">
    <source>
        <dbReference type="PROSITE" id="PS50943"/>
    </source>
</evidence>
<evidence type="ECO:0000313" key="4">
    <source>
        <dbReference type="Proteomes" id="UP000217431"/>
    </source>
</evidence>
<sequence length="146" mass="16245">MTKNGTIHERIEHLVKTLADGKNTVFAAKLGVSEANIRGYIKGVIPKADVLEKIVISYEVNAMWLLTGTGYETLPNQPEEVPSPLTDQSLLTDFFKTYEPYIQRKDAKIIQQAEEIGQLKEQVRQLTIEKERLAANAQSSSTANVG</sequence>
<proteinExistence type="predicted"/>
<dbReference type="PROSITE" id="PS50943">
    <property type="entry name" value="HTH_CROC1"/>
    <property type="match status" value="1"/>
</dbReference>
<evidence type="ECO:0000256" key="1">
    <source>
        <dbReference type="SAM" id="Coils"/>
    </source>
</evidence>
<reference evidence="3 4" key="1">
    <citation type="journal article" date="2016" name="DNA Res.">
        <title>The complete genome sequencing of Prevotella intermedia strain OMA14 and a subsequent fine-scale, intra-species genomic comparison reveal an unusual amplification of conjugative and mobile transposons and identify a novel Prevotella-lineage-specific repeat.</title>
        <authorList>
            <person name="Naito M."/>
            <person name="Ogura Y."/>
            <person name="Itoh T."/>
            <person name="Shoji M."/>
            <person name="Okamoto M."/>
            <person name="Hayashi T."/>
            <person name="Nakayama K."/>
        </authorList>
    </citation>
    <scope>NUCLEOTIDE SEQUENCE [LARGE SCALE GENOMIC DNA]</scope>
    <source>
        <strain evidence="3 4">OMA14</strain>
    </source>
</reference>
<gene>
    <name evidence="3" type="ORF">PIOMA14_I_1675</name>
</gene>
<accession>A0A0S3UL96</accession>
<dbReference type="Gene3D" id="1.10.260.40">
    <property type="entry name" value="lambda repressor-like DNA-binding domains"/>
    <property type="match status" value="1"/>
</dbReference>
<dbReference type="InterPro" id="IPR010982">
    <property type="entry name" value="Lambda_DNA-bd_dom_sf"/>
</dbReference>
<dbReference type="InterPro" id="IPR001387">
    <property type="entry name" value="Cro/C1-type_HTH"/>
</dbReference>
<dbReference type="STRING" id="28131.BWX40_02795"/>
<dbReference type="RefSeq" id="WP_096406160.1">
    <property type="nucleotide sequence ID" value="NZ_AP014597.1"/>
</dbReference>
<protein>
    <recommendedName>
        <fullName evidence="2">HTH cro/C1-type domain-containing protein</fullName>
    </recommendedName>
</protein>
<keyword evidence="1" id="KW-0175">Coiled coil</keyword>
<feature type="coiled-coil region" evidence="1">
    <location>
        <begin position="102"/>
        <end position="136"/>
    </location>
</feature>
<feature type="domain" description="HTH cro/C1-type" evidence="2">
    <location>
        <begin position="26"/>
        <end position="65"/>
    </location>
</feature>
<dbReference type="AlphaFoldDB" id="A0A0S3UL96"/>
<organism evidence="3 4">
    <name type="scientific">Prevotella intermedia</name>
    <dbReference type="NCBI Taxonomy" id="28131"/>
    <lineage>
        <taxon>Bacteria</taxon>
        <taxon>Pseudomonadati</taxon>
        <taxon>Bacteroidota</taxon>
        <taxon>Bacteroidia</taxon>
        <taxon>Bacteroidales</taxon>
        <taxon>Prevotellaceae</taxon>
        <taxon>Prevotella</taxon>
    </lineage>
</organism>
<dbReference type="EMBL" id="AP014597">
    <property type="protein sequence ID" value="BAU18183.1"/>
    <property type="molecule type" value="Genomic_DNA"/>
</dbReference>
<dbReference type="Proteomes" id="UP000217431">
    <property type="component" value="Chromosome I"/>
</dbReference>
<evidence type="ECO:0000313" key="3">
    <source>
        <dbReference type="EMBL" id="BAU18183.1"/>
    </source>
</evidence>
<name>A0A0S3UL96_PREIN</name>
<dbReference type="GO" id="GO:0003677">
    <property type="term" value="F:DNA binding"/>
    <property type="evidence" value="ECO:0007669"/>
    <property type="project" value="InterPro"/>
</dbReference>